<feature type="chain" id="PRO_5032693935" evidence="1">
    <location>
        <begin position="41"/>
        <end position="168"/>
    </location>
</feature>
<reference evidence="2" key="1">
    <citation type="submission" date="2021-02" db="EMBL/GenBank/DDBJ databases">
        <authorList>
            <person name="Nowell W R."/>
        </authorList>
    </citation>
    <scope>NUCLEOTIDE SEQUENCE</scope>
</reference>
<comment type="caution">
    <text evidence="2">The sequence shown here is derived from an EMBL/GenBank/DDBJ whole genome shotgun (WGS) entry which is preliminary data.</text>
</comment>
<accession>A0A818NHZ1</accession>
<organism evidence="2 3">
    <name type="scientific">Adineta steineri</name>
    <dbReference type="NCBI Taxonomy" id="433720"/>
    <lineage>
        <taxon>Eukaryota</taxon>
        <taxon>Metazoa</taxon>
        <taxon>Spiralia</taxon>
        <taxon>Gnathifera</taxon>
        <taxon>Rotifera</taxon>
        <taxon>Eurotatoria</taxon>
        <taxon>Bdelloidea</taxon>
        <taxon>Adinetida</taxon>
        <taxon>Adinetidae</taxon>
        <taxon>Adineta</taxon>
    </lineage>
</organism>
<keyword evidence="1" id="KW-0732">Signal</keyword>
<dbReference type="Gene3D" id="2.80.10.50">
    <property type="match status" value="1"/>
</dbReference>
<dbReference type="AlphaFoldDB" id="A0A818NHZ1"/>
<gene>
    <name evidence="2" type="ORF">OKA104_LOCUS6779</name>
</gene>
<sequence>MRSSQTSMVSNGNTMMISTFSEVLTLGCFMLLLLVTTTEAIEPGNYKIQLQGSYVNVRDNKMYRYLMNDGSPQTWAVDKLSNGIYTIKNLATGKFIPAPEGPSDWIKAANTDLFLGRNLAEDHSIMPKPVSFIDEQAPIDTRIFAFIPTKDRRRHFHFNRRYKNINEE</sequence>
<dbReference type="InterPro" id="IPR035992">
    <property type="entry name" value="Ricin_B-like_lectins"/>
</dbReference>
<dbReference type="Proteomes" id="UP000663881">
    <property type="component" value="Unassembled WGS sequence"/>
</dbReference>
<protein>
    <submittedName>
        <fullName evidence="2">Uncharacterized protein</fullName>
    </submittedName>
</protein>
<dbReference type="SUPFAM" id="SSF50370">
    <property type="entry name" value="Ricin B-like lectins"/>
    <property type="match status" value="1"/>
</dbReference>
<evidence type="ECO:0000313" key="3">
    <source>
        <dbReference type="Proteomes" id="UP000663881"/>
    </source>
</evidence>
<proteinExistence type="predicted"/>
<name>A0A818NHZ1_9BILA</name>
<dbReference type="EMBL" id="CAJOAY010000253">
    <property type="protein sequence ID" value="CAF3604209.1"/>
    <property type="molecule type" value="Genomic_DNA"/>
</dbReference>
<evidence type="ECO:0000256" key="1">
    <source>
        <dbReference type="SAM" id="SignalP"/>
    </source>
</evidence>
<feature type="signal peptide" evidence="1">
    <location>
        <begin position="1"/>
        <end position="40"/>
    </location>
</feature>
<evidence type="ECO:0000313" key="2">
    <source>
        <dbReference type="EMBL" id="CAF3604209.1"/>
    </source>
</evidence>